<accession>A0A0D2IN46</accession>
<name>A0A0D2IN46_9EURO</name>
<feature type="transmembrane region" description="Helical" evidence="2">
    <location>
        <begin position="62"/>
        <end position="84"/>
    </location>
</feature>
<dbReference type="GeneID" id="25289973"/>
<evidence type="ECO:0000256" key="1">
    <source>
        <dbReference type="SAM" id="MobiDB-lite"/>
    </source>
</evidence>
<keyword evidence="2" id="KW-1133">Transmembrane helix</keyword>
<feature type="transmembrane region" description="Helical" evidence="2">
    <location>
        <begin position="173"/>
        <end position="196"/>
    </location>
</feature>
<keyword evidence="2" id="KW-0472">Membrane</keyword>
<dbReference type="AlphaFoldDB" id="A0A0D2IN46"/>
<gene>
    <name evidence="3" type="ORF">Z518_01902</name>
</gene>
<organism evidence="3 4">
    <name type="scientific">Rhinocladiella mackenziei CBS 650.93</name>
    <dbReference type="NCBI Taxonomy" id="1442369"/>
    <lineage>
        <taxon>Eukaryota</taxon>
        <taxon>Fungi</taxon>
        <taxon>Dikarya</taxon>
        <taxon>Ascomycota</taxon>
        <taxon>Pezizomycotina</taxon>
        <taxon>Eurotiomycetes</taxon>
        <taxon>Chaetothyriomycetidae</taxon>
        <taxon>Chaetothyriales</taxon>
        <taxon>Herpotrichiellaceae</taxon>
        <taxon>Rhinocladiella</taxon>
    </lineage>
</organism>
<reference evidence="3 4" key="1">
    <citation type="submission" date="2015-01" db="EMBL/GenBank/DDBJ databases">
        <title>The Genome Sequence of Rhinocladiella mackenzie CBS 650.93.</title>
        <authorList>
            <consortium name="The Broad Institute Genomics Platform"/>
            <person name="Cuomo C."/>
            <person name="de Hoog S."/>
            <person name="Gorbushina A."/>
            <person name="Stielow B."/>
            <person name="Teixiera M."/>
            <person name="Abouelleil A."/>
            <person name="Chapman S.B."/>
            <person name="Priest M."/>
            <person name="Young S.K."/>
            <person name="Wortman J."/>
            <person name="Nusbaum C."/>
            <person name="Birren B."/>
        </authorList>
    </citation>
    <scope>NUCLEOTIDE SEQUENCE [LARGE SCALE GENOMIC DNA]</scope>
    <source>
        <strain evidence="3 4">CBS 650.93</strain>
    </source>
</reference>
<dbReference type="RefSeq" id="XP_013274385.1">
    <property type="nucleotide sequence ID" value="XM_013418931.1"/>
</dbReference>
<keyword evidence="4" id="KW-1185">Reference proteome</keyword>
<dbReference type="HOGENOM" id="CLU_024263_0_1_1"/>
<dbReference type="VEuPathDB" id="FungiDB:Z518_01902"/>
<evidence type="ECO:0000313" key="3">
    <source>
        <dbReference type="EMBL" id="KIX07249.1"/>
    </source>
</evidence>
<dbReference type="STRING" id="1442369.A0A0D2IN46"/>
<feature type="transmembrane region" description="Helical" evidence="2">
    <location>
        <begin position="29"/>
        <end position="50"/>
    </location>
</feature>
<evidence type="ECO:0000256" key="2">
    <source>
        <dbReference type="SAM" id="Phobius"/>
    </source>
</evidence>
<feature type="transmembrane region" description="Helical" evidence="2">
    <location>
        <begin position="256"/>
        <end position="273"/>
    </location>
</feature>
<dbReference type="Proteomes" id="UP000053617">
    <property type="component" value="Unassembled WGS sequence"/>
</dbReference>
<feature type="transmembrane region" description="Helical" evidence="2">
    <location>
        <begin position="216"/>
        <end position="236"/>
    </location>
</feature>
<dbReference type="PANTHER" id="PTHR35184">
    <property type="entry name" value="YALI0C10208P"/>
    <property type="match status" value="1"/>
</dbReference>
<feature type="region of interest" description="Disordered" evidence="1">
    <location>
        <begin position="297"/>
        <end position="320"/>
    </location>
</feature>
<proteinExistence type="predicted"/>
<protein>
    <submittedName>
        <fullName evidence="3">Uncharacterized protein</fullName>
    </submittedName>
</protein>
<feature type="compositionally biased region" description="Polar residues" evidence="1">
    <location>
        <begin position="308"/>
        <end position="320"/>
    </location>
</feature>
<dbReference type="PANTHER" id="PTHR35184:SF1">
    <property type="entry name" value="INTEGRAL MEMBRANE PROTEIN"/>
    <property type="match status" value="1"/>
</dbReference>
<dbReference type="EMBL" id="KN847476">
    <property type="protein sequence ID" value="KIX07249.1"/>
    <property type="molecule type" value="Genomic_DNA"/>
</dbReference>
<keyword evidence="2" id="KW-0812">Transmembrane</keyword>
<dbReference type="OrthoDB" id="3357002at2759"/>
<feature type="transmembrane region" description="Helical" evidence="2">
    <location>
        <begin position="96"/>
        <end position="116"/>
    </location>
</feature>
<feature type="transmembrane region" description="Helical" evidence="2">
    <location>
        <begin position="137"/>
        <end position="161"/>
    </location>
</feature>
<evidence type="ECO:0000313" key="4">
    <source>
        <dbReference type="Proteomes" id="UP000053617"/>
    </source>
</evidence>
<sequence>MSQSPHTSSGGPYPSTTAGMGGVPTATTDIPICAVFLFLYIGFAVTNTAIFQLNRRKHHKFVLSALLFGFCMARIATLVLRIAWATRQHNIRLGVAAQIFVNAGVLIIYIINLILAQRILRAKQPRIGWNSVLRASYKIVYIGIGAALAMVITAVVVSIYTLNSHTKSTCRDVQLAALTYLLIFTCLPLIHVAMAVLLPRSKDEETFGQGSMRSKIIIVTLSTCLCMLIAGFKAGGTWSPPRPLDRAAWYDSKACFYIFNFTCEILILSVLTFSRIDKKFFVPDGCRKAGDYSRLGREQGNPMEIEDNSASMSGCNDSKT</sequence>